<dbReference type="InterPro" id="IPR006439">
    <property type="entry name" value="HAD-SF_hydro_IA"/>
</dbReference>
<evidence type="ECO:0000313" key="2">
    <source>
        <dbReference type="Proteomes" id="UP001610335"/>
    </source>
</evidence>
<reference evidence="1 2" key="1">
    <citation type="submission" date="2024-07" db="EMBL/GenBank/DDBJ databases">
        <title>Section-level genome sequencing and comparative genomics of Aspergillus sections Usti and Cavernicolus.</title>
        <authorList>
            <consortium name="Lawrence Berkeley National Laboratory"/>
            <person name="Nybo J.L."/>
            <person name="Vesth T.C."/>
            <person name="Theobald S."/>
            <person name="Frisvad J.C."/>
            <person name="Larsen T.O."/>
            <person name="Kjaerboelling I."/>
            <person name="Rothschild-Mancinelli K."/>
            <person name="Lyhne E.K."/>
            <person name="Kogle M.E."/>
            <person name="Barry K."/>
            <person name="Clum A."/>
            <person name="Na H."/>
            <person name="Ledsgaard L."/>
            <person name="Lin J."/>
            <person name="Lipzen A."/>
            <person name="Kuo A."/>
            <person name="Riley R."/>
            <person name="Mondo S."/>
            <person name="LaButti K."/>
            <person name="Haridas S."/>
            <person name="Pangalinan J."/>
            <person name="Salamov A.A."/>
            <person name="Simmons B.A."/>
            <person name="Magnuson J.K."/>
            <person name="Chen J."/>
            <person name="Drula E."/>
            <person name="Henrissat B."/>
            <person name="Wiebenga A."/>
            <person name="Lubbers R.J."/>
            <person name="Gomes A.C."/>
            <person name="Makela M.R."/>
            <person name="Stajich J."/>
            <person name="Grigoriev I.V."/>
            <person name="Mortensen U.H."/>
            <person name="De vries R.P."/>
            <person name="Baker S.E."/>
            <person name="Andersen M.R."/>
        </authorList>
    </citation>
    <scope>NUCLEOTIDE SEQUENCE [LARGE SCALE GENOMIC DNA]</scope>
    <source>
        <strain evidence="1 2">CBS 600.67</strain>
    </source>
</reference>
<dbReference type="Gene3D" id="3.40.50.1000">
    <property type="entry name" value="HAD superfamily/HAD-like"/>
    <property type="match status" value="1"/>
</dbReference>
<dbReference type="InterPro" id="IPR023214">
    <property type="entry name" value="HAD_sf"/>
</dbReference>
<dbReference type="PANTHER" id="PTHR43611:SF3">
    <property type="entry name" value="FLAVIN MONONUCLEOTIDE HYDROLASE 1, CHLOROPLATIC"/>
    <property type="match status" value="1"/>
</dbReference>
<dbReference type="SUPFAM" id="SSF56784">
    <property type="entry name" value="HAD-like"/>
    <property type="match status" value="1"/>
</dbReference>
<dbReference type="PANTHER" id="PTHR43611">
    <property type="entry name" value="ALPHA-D-GLUCOSE 1-PHOSPHATE PHOSPHATASE"/>
    <property type="match status" value="1"/>
</dbReference>
<protein>
    <submittedName>
        <fullName evidence="1">HAD-like domain-containing protein</fullName>
    </submittedName>
</protein>
<dbReference type="NCBIfam" id="TIGR01509">
    <property type="entry name" value="HAD-SF-IA-v3"/>
    <property type="match status" value="1"/>
</dbReference>
<dbReference type="Pfam" id="PF13419">
    <property type="entry name" value="HAD_2"/>
    <property type="match status" value="1"/>
</dbReference>
<keyword evidence="2" id="KW-1185">Reference proteome</keyword>
<comment type="caution">
    <text evidence="1">The sequence shown here is derived from an EMBL/GenBank/DDBJ whole genome shotgun (WGS) entry which is preliminary data.</text>
</comment>
<dbReference type="InterPro" id="IPR023198">
    <property type="entry name" value="PGP-like_dom2"/>
</dbReference>
<proteinExistence type="predicted"/>
<dbReference type="Gene3D" id="1.10.150.240">
    <property type="entry name" value="Putative phosphatase, domain 2"/>
    <property type="match status" value="1"/>
</dbReference>
<gene>
    <name evidence="1" type="ORF">BDW59DRAFT_174628</name>
</gene>
<dbReference type="EMBL" id="JBFXLS010000072">
    <property type="protein sequence ID" value="KAL2820182.1"/>
    <property type="molecule type" value="Genomic_DNA"/>
</dbReference>
<dbReference type="InterPro" id="IPR036412">
    <property type="entry name" value="HAD-like_sf"/>
</dbReference>
<evidence type="ECO:0000313" key="1">
    <source>
        <dbReference type="EMBL" id="KAL2820182.1"/>
    </source>
</evidence>
<name>A0ABR4HZJ7_9EURO</name>
<sequence>MVRALILDLGDVLFNWEPPTSTPVSRKTLGQILHSDIWGEYECGHLTEDECYKALASRYGYDDQAIAETFVKARASLQLDTTFKAFLQTLKQRANGALRVYGMSNISKPDYDVLLSKADDWALFDKIFPSGHVGMRKPDLAFFRHVLQEISTASEDVVFVDDKLENVTSARSLGMRGIVFFDKEDAQRQLLNLFGSPAERGMEYLSINKTLLQSATTTNVPVQDNFGQLLILEATGKPELVRMEPGQRTWNFFIGAPNLTTDIFPDDLDTTSLALSIVPTAPDIATSVMDEILSGLNRDGIVPTYFDRTRPRVDPIVCVNVLALFAKYGREDELAATISWVRDVLYHRAYLAGTRYYASPEAFLFFFTRFTMNLRPGPRRQELTALLSERLQERNKTPVDALALSMRILACLPLGIECSADVRTLVGMQCEDGGWPACVIYKYGSGGLGITNRGVSTAFAVKAIQGCAARTDLKTLNRR</sequence>
<dbReference type="CDD" id="cd02603">
    <property type="entry name" value="HAD_sEH-N_like"/>
    <property type="match status" value="1"/>
</dbReference>
<dbReference type="SFLD" id="SFLDG01129">
    <property type="entry name" value="C1.5:_HAD__Beta-PGM__Phosphata"/>
    <property type="match status" value="1"/>
</dbReference>
<dbReference type="SFLD" id="SFLDS00003">
    <property type="entry name" value="Haloacid_Dehalogenase"/>
    <property type="match status" value="1"/>
</dbReference>
<dbReference type="Proteomes" id="UP001610335">
    <property type="component" value="Unassembled WGS sequence"/>
</dbReference>
<dbReference type="InterPro" id="IPR041492">
    <property type="entry name" value="HAD_2"/>
</dbReference>
<organism evidence="1 2">
    <name type="scientific">Aspergillus cavernicola</name>
    <dbReference type="NCBI Taxonomy" id="176166"/>
    <lineage>
        <taxon>Eukaryota</taxon>
        <taxon>Fungi</taxon>
        <taxon>Dikarya</taxon>
        <taxon>Ascomycota</taxon>
        <taxon>Pezizomycotina</taxon>
        <taxon>Eurotiomycetes</taxon>
        <taxon>Eurotiomycetidae</taxon>
        <taxon>Eurotiales</taxon>
        <taxon>Aspergillaceae</taxon>
        <taxon>Aspergillus</taxon>
        <taxon>Aspergillus subgen. Nidulantes</taxon>
    </lineage>
</organism>
<accession>A0ABR4HZJ7</accession>